<dbReference type="Proteomes" id="UP000299102">
    <property type="component" value="Unassembled WGS sequence"/>
</dbReference>
<reference evidence="1 2" key="1">
    <citation type="journal article" date="2019" name="Commun. Biol.">
        <title>The bagworm genome reveals a unique fibroin gene that provides high tensile strength.</title>
        <authorList>
            <person name="Kono N."/>
            <person name="Nakamura H."/>
            <person name="Ohtoshi R."/>
            <person name="Tomita M."/>
            <person name="Numata K."/>
            <person name="Arakawa K."/>
        </authorList>
    </citation>
    <scope>NUCLEOTIDE SEQUENCE [LARGE SCALE GENOMIC DNA]</scope>
</reference>
<protein>
    <submittedName>
        <fullName evidence="1">Uncharacterized protein</fullName>
    </submittedName>
</protein>
<proteinExistence type="predicted"/>
<keyword evidence="2" id="KW-1185">Reference proteome</keyword>
<sequence>MDPHSAVVTLPRNGRERGYAINTCRYVTFDSEMVIFSEGAHGEIEICFDSGTKIRIEHRIGIGVENGIEIGSQIEIDTAIEIGIESRTESKPTADMTLACRGPGSELRLRSTPLEIPVMAETADPPPQP</sequence>
<gene>
    <name evidence="1" type="ORF">EVAR_9124_1</name>
</gene>
<dbReference type="AlphaFoldDB" id="A0A4C1TW68"/>
<accession>A0A4C1TW68</accession>
<evidence type="ECO:0000313" key="2">
    <source>
        <dbReference type="Proteomes" id="UP000299102"/>
    </source>
</evidence>
<organism evidence="1 2">
    <name type="scientific">Eumeta variegata</name>
    <name type="common">Bagworm moth</name>
    <name type="synonym">Eumeta japonica</name>
    <dbReference type="NCBI Taxonomy" id="151549"/>
    <lineage>
        <taxon>Eukaryota</taxon>
        <taxon>Metazoa</taxon>
        <taxon>Ecdysozoa</taxon>
        <taxon>Arthropoda</taxon>
        <taxon>Hexapoda</taxon>
        <taxon>Insecta</taxon>
        <taxon>Pterygota</taxon>
        <taxon>Neoptera</taxon>
        <taxon>Endopterygota</taxon>
        <taxon>Lepidoptera</taxon>
        <taxon>Glossata</taxon>
        <taxon>Ditrysia</taxon>
        <taxon>Tineoidea</taxon>
        <taxon>Psychidae</taxon>
        <taxon>Oiketicinae</taxon>
        <taxon>Eumeta</taxon>
    </lineage>
</organism>
<dbReference type="EMBL" id="BGZK01000095">
    <property type="protein sequence ID" value="GBP18281.1"/>
    <property type="molecule type" value="Genomic_DNA"/>
</dbReference>
<name>A0A4C1TW68_EUMVA</name>
<comment type="caution">
    <text evidence="1">The sequence shown here is derived from an EMBL/GenBank/DDBJ whole genome shotgun (WGS) entry which is preliminary data.</text>
</comment>
<evidence type="ECO:0000313" key="1">
    <source>
        <dbReference type="EMBL" id="GBP18281.1"/>
    </source>
</evidence>